<dbReference type="Gene3D" id="3.40.50.300">
    <property type="entry name" value="P-loop containing nucleotide triphosphate hydrolases"/>
    <property type="match status" value="1"/>
</dbReference>
<evidence type="ECO:0000259" key="3">
    <source>
        <dbReference type="Pfam" id="PF00493"/>
    </source>
</evidence>
<reference evidence="4 5" key="1">
    <citation type="journal article" date="2015" name="Nature">
        <title>rRNA introns, odd ribosomes, and small enigmatic genomes across a large radiation of phyla.</title>
        <authorList>
            <person name="Brown C.T."/>
            <person name="Hug L.A."/>
            <person name="Thomas B.C."/>
            <person name="Sharon I."/>
            <person name="Castelle C.J."/>
            <person name="Singh A."/>
            <person name="Wilkins M.J."/>
            <person name="Williams K.H."/>
            <person name="Banfield J.F."/>
        </authorList>
    </citation>
    <scope>NUCLEOTIDE SEQUENCE [LARGE SCALE GENOMIC DNA]</scope>
</reference>
<dbReference type="InterPro" id="IPR036977">
    <property type="entry name" value="DNA_primase_Znf_CHC2"/>
</dbReference>
<keyword evidence="1" id="KW-0547">Nucleotide-binding</keyword>
<dbReference type="Proteomes" id="UP000034588">
    <property type="component" value="Unassembled WGS sequence"/>
</dbReference>
<dbReference type="Gene3D" id="3.90.580.10">
    <property type="entry name" value="Zinc finger, CHC2-type domain"/>
    <property type="match status" value="1"/>
</dbReference>
<organism evidence="4 5">
    <name type="scientific">Candidatus Gottesmanbacteria bacterium GW2011_GWB1_49_7</name>
    <dbReference type="NCBI Taxonomy" id="1618448"/>
    <lineage>
        <taxon>Bacteria</taxon>
        <taxon>Candidatus Gottesmaniibacteriota</taxon>
    </lineage>
</organism>
<dbReference type="InterPro" id="IPR027417">
    <property type="entry name" value="P-loop_NTPase"/>
</dbReference>
<dbReference type="EMBL" id="LCQD01000003">
    <property type="protein sequence ID" value="KKW13261.1"/>
    <property type="molecule type" value="Genomic_DNA"/>
</dbReference>
<dbReference type="GO" id="GO:0008270">
    <property type="term" value="F:zinc ion binding"/>
    <property type="evidence" value="ECO:0007669"/>
    <property type="project" value="InterPro"/>
</dbReference>
<evidence type="ECO:0000256" key="1">
    <source>
        <dbReference type="ARBA" id="ARBA00022741"/>
    </source>
</evidence>
<dbReference type="CDD" id="cd01029">
    <property type="entry name" value="TOPRIM_primases"/>
    <property type="match status" value="1"/>
</dbReference>
<proteinExistence type="predicted"/>
<keyword evidence="2" id="KW-0067">ATP-binding</keyword>
<dbReference type="SUPFAM" id="SSF56731">
    <property type="entry name" value="DNA primase core"/>
    <property type="match status" value="1"/>
</dbReference>
<dbReference type="Gene3D" id="3.40.1360.10">
    <property type="match status" value="1"/>
</dbReference>
<dbReference type="InterPro" id="IPR001208">
    <property type="entry name" value="MCM_dom"/>
</dbReference>
<name>A0A0G1W3C9_9BACT</name>
<dbReference type="InterPro" id="IPR034154">
    <property type="entry name" value="TOPRIM_DnaG/twinkle"/>
</dbReference>
<dbReference type="Pfam" id="PF00493">
    <property type="entry name" value="MCM"/>
    <property type="match status" value="1"/>
</dbReference>
<accession>A0A0G1W3C9</accession>
<protein>
    <recommendedName>
        <fullName evidence="3">MCM C-terminal AAA(+) ATPase domain-containing protein</fullName>
    </recommendedName>
</protein>
<evidence type="ECO:0000313" key="4">
    <source>
        <dbReference type="EMBL" id="KKW13261.1"/>
    </source>
</evidence>
<comment type="caution">
    <text evidence="4">The sequence shown here is derived from an EMBL/GenBank/DDBJ whole genome shotgun (WGS) entry which is preliminary data.</text>
</comment>
<sequence length="940" mass="103531">MASSNKWDLLRKRLSEVPTVDVLQFFGIESTQANRELKIKCHSPENHSNGDANPSLAISPSTGKWFCFVCKSGGPDLTSLIIKKFPRRSPRSILEDACHQFIHPVVSDDAVDECHKRLMNTQDGEVFRKALQDRRGLSEAVLKTFRLGVDDSRRITIPVMGPYGLHQDMRRWDAFRFDPSGPKFLAWAGGFGKPSAGKWWPVDPTGMSPTIFEGEPDTILGRSLGLDGVTIISGVSQFDKLDSSRWRIFTGKSVTVIPDTDKAGQSALAVILRELAKAGVAKIKVVVPQKPSKDFTEWVMAKSVSTVLATIEQTPWRRSDEAAAPSPPAALRDITRPEAVNVPISFNGQVSRVAMQPSLLPKRFKVTCKGDKESLCPSCPNMSKGCAGVYEVQLSDETYIDTLDQPNPAVIRRLKIHARVPDECKVSVEVLDHYGALHAVLIPHTGRIDRSITDHVTRDVVYCGDFLMAGSASRFHGYTRPDPKTQKAITVITKTQDNARPWQNYKIPRYEADTLVALFGRRDPYEMLKWVASKVSKYYTKVVGRDLLHMVIDVTLHSALEIPIAGQNEPGFMDVAIVGNSSTGKGRSAEGILKTLGAGEIVSGKRATVAGLIGGTVRHQQGYDVAIGVFSLRDGEAVVIDEGTKPEVFREMTRARREGLAEFTQAGISHTANARCRKIWLLNAPHPKHMGSYRFGAEVLRDLVAAEEDVARWDLAVGVLSDVDEKLIDAASLPLTDEPPISPTTLRARLFWAWSRRVQDIHIDKSARDAISECLSDLIKRYETSAVGLIQKGNTHVKLRKGAVAVALATFSTVDGVNVLVSDKHVQAYAQIIRDALDAPAMRLGEMVRATKGVGQIDDMPAVVSIFKRLRTKLAARRFLQAKPGPAISWEALVPEKENPRETIRSLIRYGALIDTKGEVQATKELGDFLQKLLKSNGSP</sequence>
<dbReference type="GO" id="GO:0003677">
    <property type="term" value="F:DNA binding"/>
    <property type="evidence" value="ECO:0007669"/>
    <property type="project" value="InterPro"/>
</dbReference>
<dbReference type="GO" id="GO:0006260">
    <property type="term" value="P:DNA replication"/>
    <property type="evidence" value="ECO:0007669"/>
    <property type="project" value="InterPro"/>
</dbReference>
<dbReference type="GO" id="GO:0005524">
    <property type="term" value="F:ATP binding"/>
    <property type="evidence" value="ECO:0007669"/>
    <property type="project" value="UniProtKB-KW"/>
</dbReference>
<gene>
    <name evidence="4" type="ORF">UY48_C0003G0083</name>
</gene>
<dbReference type="AlphaFoldDB" id="A0A0G1W3C9"/>
<feature type="domain" description="MCM C-terminal AAA(+) ATPase" evidence="3">
    <location>
        <begin position="548"/>
        <end position="726"/>
    </location>
</feature>
<evidence type="ECO:0000313" key="5">
    <source>
        <dbReference type="Proteomes" id="UP000034588"/>
    </source>
</evidence>
<evidence type="ECO:0000256" key="2">
    <source>
        <dbReference type="ARBA" id="ARBA00022840"/>
    </source>
</evidence>